<evidence type="ECO:0000313" key="3">
    <source>
        <dbReference type="EMBL" id="KAK0618912.1"/>
    </source>
</evidence>
<evidence type="ECO:0000256" key="2">
    <source>
        <dbReference type="SAM" id="Phobius"/>
    </source>
</evidence>
<dbReference type="AlphaFoldDB" id="A0AA39WP52"/>
<reference evidence="3" key="1">
    <citation type="submission" date="2023-06" db="EMBL/GenBank/DDBJ databases">
        <title>Genome-scale phylogeny and comparative genomics of the fungal order Sordariales.</title>
        <authorList>
            <consortium name="Lawrence Berkeley National Laboratory"/>
            <person name="Hensen N."/>
            <person name="Bonometti L."/>
            <person name="Westerberg I."/>
            <person name="Brannstrom I.O."/>
            <person name="Guillou S."/>
            <person name="Cros-Aarteil S."/>
            <person name="Calhoun S."/>
            <person name="Haridas S."/>
            <person name="Kuo A."/>
            <person name="Mondo S."/>
            <person name="Pangilinan J."/>
            <person name="Riley R."/>
            <person name="Labutti K."/>
            <person name="Andreopoulos B."/>
            <person name="Lipzen A."/>
            <person name="Chen C."/>
            <person name="Yanf M."/>
            <person name="Daum C."/>
            <person name="Ng V."/>
            <person name="Clum A."/>
            <person name="Steindorff A."/>
            <person name="Ohm R."/>
            <person name="Martin F."/>
            <person name="Silar P."/>
            <person name="Natvig D."/>
            <person name="Lalanne C."/>
            <person name="Gautier V."/>
            <person name="Ament-Velasquez S.L."/>
            <person name="Kruys A."/>
            <person name="Hutchinson M.I."/>
            <person name="Powell A.J."/>
            <person name="Barry K."/>
            <person name="Miller A.N."/>
            <person name="Grigoriev I.V."/>
            <person name="Debuchy R."/>
            <person name="Gladieux P."/>
            <person name="Thoren M.H."/>
            <person name="Johannesson H."/>
        </authorList>
    </citation>
    <scope>NUCLEOTIDE SEQUENCE</scope>
    <source>
        <strain evidence="3">CBS 606.72</strain>
    </source>
</reference>
<evidence type="ECO:0000313" key="4">
    <source>
        <dbReference type="Proteomes" id="UP001175000"/>
    </source>
</evidence>
<name>A0AA39WP52_9PEZI</name>
<keyword evidence="4" id="KW-1185">Reference proteome</keyword>
<feature type="transmembrane region" description="Helical" evidence="2">
    <location>
        <begin position="26"/>
        <end position="48"/>
    </location>
</feature>
<comment type="caution">
    <text evidence="3">The sequence shown here is derived from an EMBL/GenBank/DDBJ whole genome shotgun (WGS) entry which is preliminary data.</text>
</comment>
<dbReference type="PANTHER" id="PTHR35896:SF3">
    <property type="entry name" value="MAJOR FACILITATOR SUPERFAMILY TRANSPORTER"/>
    <property type="match status" value="1"/>
</dbReference>
<dbReference type="InterPro" id="IPR053008">
    <property type="entry name" value="Phomopsin_biosynth_assoc"/>
</dbReference>
<sequence length="212" mass="23926">MSLDGEHQPFLPGTPRRPSKGAARACFPNLIVFIVTSLLWLSAIFIALDSKEEFRDGSANNGAGHRHNVTSGATLLTCGNSQAEARSLGCKYDPFLNHWVPQPCYDDEWIAEYEDDGSWGAFANEDLTHRLTTKEMEDSDFYYTSLRDHINHCAKMWNKQFWALYEERRALDTIIASPGHTEHCAQFLVDALDANETQATKTYVGFAGCWIR</sequence>
<dbReference type="Proteomes" id="UP001175000">
    <property type="component" value="Unassembled WGS sequence"/>
</dbReference>
<keyword evidence="2" id="KW-0812">Transmembrane</keyword>
<feature type="region of interest" description="Disordered" evidence="1">
    <location>
        <begin position="1"/>
        <end position="21"/>
    </location>
</feature>
<evidence type="ECO:0000256" key="1">
    <source>
        <dbReference type="SAM" id="MobiDB-lite"/>
    </source>
</evidence>
<organism evidence="3 4">
    <name type="scientific">Immersiella caudata</name>
    <dbReference type="NCBI Taxonomy" id="314043"/>
    <lineage>
        <taxon>Eukaryota</taxon>
        <taxon>Fungi</taxon>
        <taxon>Dikarya</taxon>
        <taxon>Ascomycota</taxon>
        <taxon>Pezizomycotina</taxon>
        <taxon>Sordariomycetes</taxon>
        <taxon>Sordariomycetidae</taxon>
        <taxon>Sordariales</taxon>
        <taxon>Lasiosphaeriaceae</taxon>
        <taxon>Immersiella</taxon>
    </lineage>
</organism>
<keyword evidence="2" id="KW-1133">Transmembrane helix</keyword>
<dbReference type="PANTHER" id="PTHR35896">
    <property type="entry name" value="IG-LIKE DOMAIN-CONTAINING PROTEIN"/>
    <property type="match status" value="1"/>
</dbReference>
<gene>
    <name evidence="3" type="ORF">B0T14DRAFT_518250</name>
</gene>
<accession>A0AA39WP52</accession>
<protein>
    <submittedName>
        <fullName evidence="3">Uncharacterized protein</fullName>
    </submittedName>
</protein>
<keyword evidence="2" id="KW-0472">Membrane</keyword>
<dbReference type="EMBL" id="JAULSU010000004">
    <property type="protein sequence ID" value="KAK0618912.1"/>
    <property type="molecule type" value="Genomic_DNA"/>
</dbReference>
<proteinExistence type="predicted"/>